<dbReference type="InterPro" id="IPR001269">
    <property type="entry name" value="DUS_fam"/>
</dbReference>
<evidence type="ECO:0000256" key="9">
    <source>
        <dbReference type="ARBA" id="ARBA00023002"/>
    </source>
</evidence>
<evidence type="ECO:0000256" key="1">
    <source>
        <dbReference type="ARBA" id="ARBA00001917"/>
    </source>
</evidence>
<dbReference type="PANTHER" id="PTHR11082:SF25">
    <property type="entry name" value="DUS-LIKE FMN-BINDING DOMAIN-CONTAINING PROTEIN"/>
    <property type="match status" value="1"/>
</dbReference>
<gene>
    <name evidence="16" type="ORF">COU16_00305</name>
</gene>
<comment type="catalytic activity">
    <reaction evidence="10">
        <text>a 5,6-dihydrouridine in tRNA + NADP(+) = a uridine in tRNA + NADPH + H(+)</text>
        <dbReference type="Rhea" id="RHEA:23624"/>
        <dbReference type="Rhea" id="RHEA-COMP:13339"/>
        <dbReference type="Rhea" id="RHEA-COMP:13887"/>
        <dbReference type="ChEBI" id="CHEBI:15378"/>
        <dbReference type="ChEBI" id="CHEBI:57783"/>
        <dbReference type="ChEBI" id="CHEBI:58349"/>
        <dbReference type="ChEBI" id="CHEBI:65315"/>
        <dbReference type="ChEBI" id="CHEBI:74443"/>
    </reaction>
</comment>
<dbReference type="PROSITE" id="PS01136">
    <property type="entry name" value="UPF0034"/>
    <property type="match status" value="1"/>
</dbReference>
<protein>
    <recommendedName>
        <fullName evidence="12">tRNA-dihydrouridine synthase</fullName>
        <ecNumber evidence="12">1.3.1.-</ecNumber>
    </recommendedName>
</protein>
<evidence type="ECO:0000256" key="11">
    <source>
        <dbReference type="ARBA" id="ARBA00048802"/>
    </source>
</evidence>
<dbReference type="CDD" id="cd02801">
    <property type="entry name" value="DUS_like_FMN"/>
    <property type="match status" value="1"/>
</dbReference>
<feature type="binding site" evidence="14">
    <location>
        <position position="95"/>
    </location>
    <ligand>
        <name>FMN</name>
        <dbReference type="ChEBI" id="CHEBI:58210"/>
    </ligand>
</feature>
<feature type="binding site" evidence="14">
    <location>
        <position position="193"/>
    </location>
    <ligand>
        <name>FMN</name>
        <dbReference type="ChEBI" id="CHEBI:58210"/>
    </ligand>
</feature>
<keyword evidence="5 12" id="KW-0288">FMN</keyword>
<feature type="binding site" evidence="14">
    <location>
        <begin position="26"/>
        <end position="28"/>
    </location>
    <ligand>
        <name>FMN</name>
        <dbReference type="ChEBI" id="CHEBI:58210"/>
    </ligand>
</feature>
<dbReference type="Pfam" id="PF01207">
    <property type="entry name" value="Dus"/>
    <property type="match status" value="1"/>
</dbReference>
<evidence type="ECO:0000256" key="14">
    <source>
        <dbReference type="PIRSR" id="PIRSR006621-2"/>
    </source>
</evidence>
<name>A0A2H0UEV3_9BACT</name>
<keyword evidence="9 12" id="KW-0560">Oxidoreductase</keyword>
<keyword evidence="8" id="KW-0694">RNA-binding</keyword>
<dbReference type="GO" id="GO:0000049">
    <property type="term" value="F:tRNA binding"/>
    <property type="evidence" value="ECO:0007669"/>
    <property type="project" value="UniProtKB-KW"/>
</dbReference>
<evidence type="ECO:0000256" key="3">
    <source>
        <dbReference type="ARBA" id="ARBA00022555"/>
    </source>
</evidence>
<accession>A0A2H0UEV3</accession>
<comment type="similarity">
    <text evidence="12">Belongs to the dus family.</text>
</comment>
<evidence type="ECO:0000256" key="7">
    <source>
        <dbReference type="ARBA" id="ARBA00022857"/>
    </source>
</evidence>
<dbReference type="EMBL" id="PFBI01000002">
    <property type="protein sequence ID" value="PIR84890.1"/>
    <property type="molecule type" value="Genomic_DNA"/>
</dbReference>
<keyword evidence="4 12" id="KW-0285">Flavoprotein</keyword>
<keyword evidence="14" id="KW-0547">Nucleotide-binding</keyword>
<evidence type="ECO:0000256" key="12">
    <source>
        <dbReference type="PIRNR" id="PIRNR006621"/>
    </source>
</evidence>
<dbReference type="InterPro" id="IPR024036">
    <property type="entry name" value="tRNA-dHydroUridine_Synthase_C"/>
</dbReference>
<keyword evidence="3" id="KW-0820">tRNA-binding</keyword>
<feature type="binding site" evidence="14">
    <location>
        <begin position="253"/>
        <end position="254"/>
    </location>
    <ligand>
        <name>FMN</name>
        <dbReference type="ChEBI" id="CHEBI:58210"/>
    </ligand>
</feature>
<dbReference type="EC" id="1.3.1.-" evidence="12"/>
<dbReference type="PANTHER" id="PTHR11082">
    <property type="entry name" value="TRNA-DIHYDROURIDINE SYNTHASE"/>
    <property type="match status" value="1"/>
</dbReference>
<comment type="cofactor">
    <cofactor evidence="1 12 14">
        <name>FMN</name>
        <dbReference type="ChEBI" id="CHEBI:58210"/>
    </cofactor>
</comment>
<dbReference type="Gene3D" id="3.20.20.70">
    <property type="entry name" value="Aldolase class I"/>
    <property type="match status" value="1"/>
</dbReference>
<evidence type="ECO:0000256" key="8">
    <source>
        <dbReference type="ARBA" id="ARBA00022884"/>
    </source>
</evidence>
<evidence type="ECO:0000259" key="15">
    <source>
        <dbReference type="Pfam" id="PF01207"/>
    </source>
</evidence>
<evidence type="ECO:0000313" key="16">
    <source>
        <dbReference type="EMBL" id="PIR84890.1"/>
    </source>
</evidence>
<dbReference type="GO" id="GO:0050660">
    <property type="term" value="F:flavin adenine dinucleotide binding"/>
    <property type="evidence" value="ECO:0007669"/>
    <property type="project" value="InterPro"/>
</dbReference>
<proteinExistence type="inferred from homology"/>
<comment type="function">
    <text evidence="2 12">Catalyzes the synthesis of 5,6-dihydrouridine (D), a modified base found in the D-loop of most tRNAs, via the reduction of the C5-C6 double bond in target uridines.</text>
</comment>
<dbReference type="InterPro" id="IPR013785">
    <property type="entry name" value="Aldolase_TIM"/>
</dbReference>
<sequence>MKTNRGTLLAMHFWEKLKKPIFVLAPMADVTDAPFRRMIAKYSAHERADGTIGGPDVMWTEFVSADGLMRATDEGKQKLLADLMYSEEERPIVAQLFSSNPEYMEKAARLCAQLGFDGIDINMGCPDRSIEKQGCGAAMIKDPESAAEVIRAAKRGAGDLPVSVKTRIGYNKDELETWLPALLAEEPAVITVHARTRKEMSKVPARWERIKRAVEIRDELGSNTLIFGNGDVLSLEDAQEKVRESGADGVMLGRAIFGNPWLFHPTKDLSNVSLAERFAVLIEHTKLFEELLPHKNFAIMKKHYKAYVNGFNGAKELRVALMEAPDSKTIERIIRTFEKKQSSLFRRLIYWIHGKDNRRA</sequence>
<dbReference type="SUPFAM" id="SSF51395">
    <property type="entry name" value="FMN-linked oxidoreductases"/>
    <property type="match status" value="1"/>
</dbReference>
<feature type="active site" description="Proton donor" evidence="13">
    <location>
        <position position="125"/>
    </location>
</feature>
<organism evidence="16 17">
    <name type="scientific">Candidatus Kaiserbacteria bacterium CG10_big_fil_rev_8_21_14_0_10_47_16</name>
    <dbReference type="NCBI Taxonomy" id="1974608"/>
    <lineage>
        <taxon>Bacteria</taxon>
        <taxon>Candidatus Kaiseribacteriota</taxon>
    </lineage>
</organism>
<feature type="domain" description="DUS-like FMN-binding" evidence="15">
    <location>
        <begin position="24"/>
        <end position="328"/>
    </location>
</feature>
<evidence type="ECO:0000256" key="2">
    <source>
        <dbReference type="ARBA" id="ARBA00002790"/>
    </source>
</evidence>
<dbReference type="InterPro" id="IPR035587">
    <property type="entry name" value="DUS-like_FMN-bd"/>
</dbReference>
<evidence type="ECO:0000313" key="17">
    <source>
        <dbReference type="Proteomes" id="UP000229344"/>
    </source>
</evidence>
<evidence type="ECO:0000256" key="4">
    <source>
        <dbReference type="ARBA" id="ARBA00022630"/>
    </source>
</evidence>
<dbReference type="GO" id="GO:0017150">
    <property type="term" value="F:tRNA dihydrouridine synthase activity"/>
    <property type="evidence" value="ECO:0007669"/>
    <property type="project" value="InterPro"/>
</dbReference>
<feature type="binding site" evidence="14">
    <location>
        <position position="165"/>
    </location>
    <ligand>
        <name>FMN</name>
        <dbReference type="ChEBI" id="CHEBI:58210"/>
    </ligand>
</feature>
<evidence type="ECO:0000256" key="10">
    <source>
        <dbReference type="ARBA" id="ARBA00048205"/>
    </source>
</evidence>
<dbReference type="Proteomes" id="UP000229344">
    <property type="component" value="Unassembled WGS sequence"/>
</dbReference>
<dbReference type="PIRSF" id="PIRSF006621">
    <property type="entry name" value="Dus"/>
    <property type="match status" value="1"/>
</dbReference>
<evidence type="ECO:0000256" key="6">
    <source>
        <dbReference type="ARBA" id="ARBA00022694"/>
    </source>
</evidence>
<comment type="caution">
    <text evidence="16">The sequence shown here is derived from an EMBL/GenBank/DDBJ whole genome shotgun (WGS) entry which is preliminary data.</text>
</comment>
<dbReference type="AlphaFoldDB" id="A0A2H0UEV3"/>
<evidence type="ECO:0000256" key="13">
    <source>
        <dbReference type="PIRSR" id="PIRSR006621-1"/>
    </source>
</evidence>
<evidence type="ECO:0000256" key="5">
    <source>
        <dbReference type="ARBA" id="ARBA00022643"/>
    </source>
</evidence>
<reference evidence="17" key="1">
    <citation type="submission" date="2017-09" db="EMBL/GenBank/DDBJ databases">
        <title>Depth-based differentiation of microbial function through sediment-hosted aquifers and enrichment of novel symbionts in the deep terrestrial subsurface.</title>
        <authorList>
            <person name="Probst A.J."/>
            <person name="Ladd B."/>
            <person name="Jarett J.K."/>
            <person name="Geller-Mcgrath D.E."/>
            <person name="Sieber C.M.K."/>
            <person name="Emerson J.B."/>
            <person name="Anantharaman K."/>
            <person name="Thomas B.C."/>
            <person name="Malmstrom R."/>
            <person name="Stieglmeier M."/>
            <person name="Klingl A."/>
            <person name="Woyke T."/>
            <person name="Ryan C.M."/>
            <person name="Banfield J.F."/>
        </authorList>
    </citation>
    <scope>NUCLEOTIDE SEQUENCE [LARGE SCALE GENOMIC DNA]</scope>
</reference>
<dbReference type="Gene3D" id="1.10.1200.80">
    <property type="entry name" value="Putative flavin oxidoreducatase, domain 2"/>
    <property type="match status" value="1"/>
</dbReference>
<dbReference type="InterPro" id="IPR018517">
    <property type="entry name" value="tRNA_hU_synthase_CS"/>
</dbReference>
<comment type="catalytic activity">
    <reaction evidence="11">
        <text>a 5,6-dihydrouridine in tRNA + NAD(+) = a uridine in tRNA + NADH + H(+)</text>
        <dbReference type="Rhea" id="RHEA:54452"/>
        <dbReference type="Rhea" id="RHEA-COMP:13339"/>
        <dbReference type="Rhea" id="RHEA-COMP:13887"/>
        <dbReference type="ChEBI" id="CHEBI:15378"/>
        <dbReference type="ChEBI" id="CHEBI:57540"/>
        <dbReference type="ChEBI" id="CHEBI:57945"/>
        <dbReference type="ChEBI" id="CHEBI:65315"/>
        <dbReference type="ChEBI" id="CHEBI:74443"/>
    </reaction>
</comment>
<keyword evidence="7" id="KW-0521">NADP</keyword>
<keyword evidence="6 12" id="KW-0819">tRNA processing</keyword>